<organism evidence="5 6">
    <name type="scientific">Niallia nealsonii</name>
    <dbReference type="NCBI Taxonomy" id="115979"/>
    <lineage>
        <taxon>Bacteria</taxon>
        <taxon>Bacillati</taxon>
        <taxon>Bacillota</taxon>
        <taxon>Bacilli</taxon>
        <taxon>Bacillales</taxon>
        <taxon>Bacillaceae</taxon>
        <taxon>Niallia</taxon>
    </lineage>
</organism>
<dbReference type="InterPro" id="IPR036271">
    <property type="entry name" value="Tet_transcr_reg_TetR-rel_C_sf"/>
</dbReference>
<evidence type="ECO:0000256" key="2">
    <source>
        <dbReference type="ARBA" id="ARBA00023125"/>
    </source>
</evidence>
<dbReference type="SUPFAM" id="SSF46689">
    <property type="entry name" value="Homeodomain-like"/>
    <property type="match status" value="1"/>
</dbReference>
<dbReference type="InterPro" id="IPR009057">
    <property type="entry name" value="Homeodomain-like_sf"/>
</dbReference>
<dbReference type="AlphaFoldDB" id="A0A2N0YZG7"/>
<dbReference type="InterPro" id="IPR001647">
    <property type="entry name" value="HTH_TetR"/>
</dbReference>
<dbReference type="EMBL" id="PISE01000037">
    <property type="protein sequence ID" value="PKG22644.1"/>
    <property type="molecule type" value="Genomic_DNA"/>
</dbReference>
<keyword evidence="1" id="KW-0678">Repressor</keyword>
<dbReference type="PANTHER" id="PTHR43479">
    <property type="entry name" value="ACREF/ENVCD OPERON REPRESSOR-RELATED"/>
    <property type="match status" value="1"/>
</dbReference>
<comment type="caution">
    <text evidence="5">The sequence shown here is derived from an EMBL/GenBank/DDBJ whole genome shotgun (WGS) entry which is preliminary data.</text>
</comment>
<dbReference type="Gene3D" id="1.10.357.10">
    <property type="entry name" value="Tetracycline Repressor, domain 2"/>
    <property type="match status" value="1"/>
</dbReference>
<dbReference type="RefSeq" id="WP_101178194.1">
    <property type="nucleotide sequence ID" value="NZ_PISE01000037.1"/>
</dbReference>
<dbReference type="InterPro" id="IPR050624">
    <property type="entry name" value="HTH-type_Tx_Regulator"/>
</dbReference>
<evidence type="ECO:0000256" key="3">
    <source>
        <dbReference type="PROSITE-ProRule" id="PRU00335"/>
    </source>
</evidence>
<dbReference type="PRINTS" id="PR00455">
    <property type="entry name" value="HTHTETR"/>
</dbReference>
<dbReference type="OrthoDB" id="6430772at2"/>
<dbReference type="SUPFAM" id="SSF48498">
    <property type="entry name" value="Tetracyclin repressor-like, C-terminal domain"/>
    <property type="match status" value="1"/>
</dbReference>
<dbReference type="Pfam" id="PF00440">
    <property type="entry name" value="TetR_N"/>
    <property type="match status" value="1"/>
</dbReference>
<evidence type="ECO:0000256" key="1">
    <source>
        <dbReference type="ARBA" id="ARBA00022491"/>
    </source>
</evidence>
<keyword evidence="6" id="KW-1185">Reference proteome</keyword>
<gene>
    <name evidence="5" type="ORF">CWS01_16065</name>
</gene>
<dbReference type="PROSITE" id="PS50977">
    <property type="entry name" value="HTH_TETR_2"/>
    <property type="match status" value="1"/>
</dbReference>
<reference evidence="5 6" key="1">
    <citation type="journal article" date="2003" name="Int. J. Syst. Evol. Microbiol.">
        <title>Bacillus nealsonii sp. nov., isolated from a spacecraft-assembly facility, whose spores are gamma-radiation resistant.</title>
        <authorList>
            <person name="Venkateswaran K."/>
            <person name="Kempf M."/>
            <person name="Chen F."/>
            <person name="Satomi M."/>
            <person name="Nicholson W."/>
            <person name="Kern R."/>
        </authorList>
    </citation>
    <scope>NUCLEOTIDE SEQUENCE [LARGE SCALE GENOMIC DNA]</scope>
    <source>
        <strain evidence="5 6">FO-92</strain>
    </source>
</reference>
<evidence type="ECO:0000313" key="5">
    <source>
        <dbReference type="EMBL" id="PKG22644.1"/>
    </source>
</evidence>
<evidence type="ECO:0000259" key="4">
    <source>
        <dbReference type="PROSITE" id="PS50977"/>
    </source>
</evidence>
<keyword evidence="2 3" id="KW-0238">DNA-binding</keyword>
<sequence>MTITERSFIISVMRIKDENKKEAIFSATVRMINEIGFVNVSMSKIAKAAGVSTSTLYTYYENKEDMFRKVYMDVKMQMHSACNRGISKDETVKQSVRKICENLLEFMQEHKDYFFFIEQSSNSPLVTPIMHKEIEVQSQETIEVFERGIQEGILKRTSPILLIGFCFYPISQLYKESCQQGMLQDIDYYLVFQMCWDAIKN</sequence>
<proteinExistence type="predicted"/>
<feature type="DNA-binding region" description="H-T-H motif" evidence="3">
    <location>
        <begin position="41"/>
        <end position="60"/>
    </location>
</feature>
<dbReference type="Pfam" id="PF16295">
    <property type="entry name" value="TetR_C_10"/>
    <property type="match status" value="1"/>
</dbReference>
<accession>A0A2N0YZG7</accession>
<evidence type="ECO:0000313" key="6">
    <source>
        <dbReference type="Proteomes" id="UP000233375"/>
    </source>
</evidence>
<name>A0A2N0YZG7_9BACI</name>
<dbReference type="Proteomes" id="UP000233375">
    <property type="component" value="Unassembled WGS sequence"/>
</dbReference>
<dbReference type="GO" id="GO:0003677">
    <property type="term" value="F:DNA binding"/>
    <property type="evidence" value="ECO:0007669"/>
    <property type="project" value="UniProtKB-UniRule"/>
</dbReference>
<feature type="domain" description="HTH tetR-type" evidence="4">
    <location>
        <begin position="18"/>
        <end position="78"/>
    </location>
</feature>
<protein>
    <submittedName>
        <fullName evidence="5">TetR family transcriptional regulator</fullName>
    </submittedName>
</protein>
<dbReference type="InterPro" id="IPR032551">
    <property type="entry name" value="BscR_C"/>
</dbReference>
<dbReference type="PANTHER" id="PTHR43479:SF11">
    <property type="entry name" value="ACREF_ENVCD OPERON REPRESSOR-RELATED"/>
    <property type="match status" value="1"/>
</dbReference>